<accession>A0A2I2F052</accession>
<keyword evidence="3" id="KW-1185">Reference proteome</keyword>
<evidence type="ECO:0000313" key="3">
    <source>
        <dbReference type="Proteomes" id="UP000234585"/>
    </source>
</evidence>
<feature type="compositionally biased region" description="Acidic residues" evidence="1">
    <location>
        <begin position="53"/>
        <end position="65"/>
    </location>
</feature>
<evidence type="ECO:0000256" key="1">
    <source>
        <dbReference type="SAM" id="MobiDB-lite"/>
    </source>
</evidence>
<dbReference type="RefSeq" id="XP_024668021.1">
    <property type="nucleotide sequence ID" value="XM_024818141.1"/>
</dbReference>
<feature type="region of interest" description="Disordered" evidence="1">
    <location>
        <begin position="111"/>
        <end position="144"/>
    </location>
</feature>
<organism evidence="2 3">
    <name type="scientific">Aspergillus candidus</name>
    <dbReference type="NCBI Taxonomy" id="41067"/>
    <lineage>
        <taxon>Eukaryota</taxon>
        <taxon>Fungi</taxon>
        <taxon>Dikarya</taxon>
        <taxon>Ascomycota</taxon>
        <taxon>Pezizomycotina</taxon>
        <taxon>Eurotiomycetes</taxon>
        <taxon>Eurotiomycetidae</taxon>
        <taxon>Eurotiales</taxon>
        <taxon>Aspergillaceae</taxon>
        <taxon>Aspergillus</taxon>
        <taxon>Aspergillus subgen. Circumdati</taxon>
    </lineage>
</organism>
<dbReference type="EMBL" id="KZ559188">
    <property type="protein sequence ID" value="PLB34009.1"/>
    <property type="molecule type" value="Genomic_DNA"/>
</dbReference>
<feature type="region of interest" description="Disordered" evidence="1">
    <location>
        <begin position="222"/>
        <end position="258"/>
    </location>
</feature>
<dbReference type="OrthoDB" id="5409271at2759"/>
<feature type="region of interest" description="Disordered" evidence="1">
    <location>
        <begin position="1"/>
        <end position="65"/>
    </location>
</feature>
<protein>
    <submittedName>
        <fullName evidence="2">Uncharacterized protein</fullName>
    </submittedName>
</protein>
<reference evidence="2 3" key="1">
    <citation type="submission" date="2017-12" db="EMBL/GenBank/DDBJ databases">
        <authorList>
            <consortium name="DOE Joint Genome Institute"/>
            <person name="Haridas S."/>
            <person name="Kjaerbolling I."/>
            <person name="Vesth T.C."/>
            <person name="Frisvad J.C."/>
            <person name="Nybo J.L."/>
            <person name="Theobald S."/>
            <person name="Kuo A."/>
            <person name="Bowyer P."/>
            <person name="Matsuda Y."/>
            <person name="Mondo S."/>
            <person name="Lyhne E.K."/>
            <person name="Kogle M.E."/>
            <person name="Clum A."/>
            <person name="Lipzen A."/>
            <person name="Salamov A."/>
            <person name="Ngan C.Y."/>
            <person name="Daum C."/>
            <person name="Chiniquy J."/>
            <person name="Barry K."/>
            <person name="LaButti K."/>
            <person name="Simmons B.A."/>
            <person name="Magnuson J.K."/>
            <person name="Mortensen U.H."/>
            <person name="Larsen T.O."/>
            <person name="Grigoriev I.V."/>
            <person name="Baker S.E."/>
            <person name="Andersen M.R."/>
            <person name="Nordberg H.P."/>
            <person name="Cantor M.N."/>
            <person name="Hua S.X."/>
        </authorList>
    </citation>
    <scope>NUCLEOTIDE SEQUENCE [LARGE SCALE GENOMIC DNA]</scope>
    <source>
        <strain evidence="2 3">CBS 102.13</strain>
    </source>
</reference>
<dbReference type="Proteomes" id="UP000234585">
    <property type="component" value="Unassembled WGS sequence"/>
</dbReference>
<feature type="compositionally biased region" description="Low complexity" evidence="1">
    <location>
        <begin position="115"/>
        <end position="144"/>
    </location>
</feature>
<proteinExistence type="predicted"/>
<sequence length="258" mass="28208">MHPPSNAVLHHMHKLSEAARTRRARTVNRQDTRPPPPPYTPREKEDGPIDVGYNDDIDIDEEDYDDEFDEYNEEESSNTCFCGKTTPNSSRVTLHIDASINISGDRNTIILPCRPSLAPSTTPPTTTKSSSSSSSSSSATPPTLDTLHSLQRQQQPKLASLATEIISAALQDRRRIYIPSSGRGQPSPVPLPPAPPVDVKIDVGVKVKGVGNVMCLGAKAGGPVRKRRQEMASSGEVMGERKRRALSEPCDMSRTKRM</sequence>
<gene>
    <name evidence="2" type="ORF">BDW47DRAFT_134673</name>
</gene>
<name>A0A2I2F052_ASPCN</name>
<dbReference type="GeneID" id="36525301"/>
<evidence type="ECO:0000313" key="2">
    <source>
        <dbReference type="EMBL" id="PLB34009.1"/>
    </source>
</evidence>
<dbReference type="AlphaFoldDB" id="A0A2I2F052"/>